<proteinExistence type="predicted"/>
<dbReference type="Proteomes" id="UP000800235">
    <property type="component" value="Unassembled WGS sequence"/>
</dbReference>
<evidence type="ECO:0000313" key="3">
    <source>
        <dbReference type="Proteomes" id="UP000800235"/>
    </source>
</evidence>
<reference evidence="2" key="1">
    <citation type="journal article" date="2020" name="Stud. Mycol.">
        <title>101 Dothideomycetes genomes: a test case for predicting lifestyles and emergence of pathogens.</title>
        <authorList>
            <person name="Haridas S."/>
            <person name="Albert R."/>
            <person name="Binder M."/>
            <person name="Bloem J."/>
            <person name="Labutti K."/>
            <person name="Salamov A."/>
            <person name="Andreopoulos B."/>
            <person name="Baker S."/>
            <person name="Barry K."/>
            <person name="Bills G."/>
            <person name="Bluhm B."/>
            <person name="Cannon C."/>
            <person name="Castanera R."/>
            <person name="Culley D."/>
            <person name="Daum C."/>
            <person name="Ezra D."/>
            <person name="Gonzalez J."/>
            <person name="Henrissat B."/>
            <person name="Kuo A."/>
            <person name="Liang C."/>
            <person name="Lipzen A."/>
            <person name="Lutzoni F."/>
            <person name="Magnuson J."/>
            <person name="Mondo S."/>
            <person name="Nolan M."/>
            <person name="Ohm R."/>
            <person name="Pangilinan J."/>
            <person name="Park H.-J."/>
            <person name="Ramirez L."/>
            <person name="Alfaro M."/>
            <person name="Sun H."/>
            <person name="Tritt A."/>
            <person name="Yoshinaga Y."/>
            <person name="Zwiers L.-H."/>
            <person name="Turgeon B."/>
            <person name="Goodwin S."/>
            <person name="Spatafora J."/>
            <person name="Crous P."/>
            <person name="Grigoriev I."/>
        </authorList>
    </citation>
    <scope>NUCLEOTIDE SEQUENCE</scope>
    <source>
        <strain evidence="2">CBS 130266</strain>
    </source>
</reference>
<accession>A0A9P4NM70</accession>
<gene>
    <name evidence="2" type="ORF">EJ08DRAFT_736108</name>
</gene>
<evidence type="ECO:0008006" key="4">
    <source>
        <dbReference type="Google" id="ProtNLM"/>
    </source>
</evidence>
<dbReference type="AlphaFoldDB" id="A0A9P4NM70"/>
<protein>
    <recommendedName>
        <fullName evidence="4">CCHC-type domain-containing protein</fullName>
    </recommendedName>
</protein>
<name>A0A9P4NM70_9PEZI</name>
<evidence type="ECO:0000313" key="2">
    <source>
        <dbReference type="EMBL" id="KAF2427436.1"/>
    </source>
</evidence>
<organism evidence="2 3">
    <name type="scientific">Tothia fuscella</name>
    <dbReference type="NCBI Taxonomy" id="1048955"/>
    <lineage>
        <taxon>Eukaryota</taxon>
        <taxon>Fungi</taxon>
        <taxon>Dikarya</taxon>
        <taxon>Ascomycota</taxon>
        <taxon>Pezizomycotina</taxon>
        <taxon>Dothideomycetes</taxon>
        <taxon>Pleosporomycetidae</taxon>
        <taxon>Venturiales</taxon>
        <taxon>Cylindrosympodiaceae</taxon>
        <taxon>Tothia</taxon>
    </lineage>
</organism>
<feature type="region of interest" description="Disordered" evidence="1">
    <location>
        <begin position="90"/>
        <end position="123"/>
    </location>
</feature>
<comment type="caution">
    <text evidence="2">The sequence shown here is derived from an EMBL/GenBank/DDBJ whole genome shotgun (WGS) entry which is preliminary data.</text>
</comment>
<dbReference type="EMBL" id="MU007060">
    <property type="protein sequence ID" value="KAF2427436.1"/>
    <property type="molecule type" value="Genomic_DNA"/>
</dbReference>
<keyword evidence="3" id="KW-1185">Reference proteome</keyword>
<evidence type="ECO:0000256" key="1">
    <source>
        <dbReference type="SAM" id="MobiDB-lite"/>
    </source>
</evidence>
<sequence length="123" mass="13516">MAVLLILYLDNAKANEILSNTKVTLTYLFGHNTCGIEGHDAKECRKVCSHCGKFGHGFDTCDTIKRLEVRALRGSRLMSVSYVEKEIQMNGAKGQESPKEQALNESAAKPTGSKKKAWASLNL</sequence>